<gene>
    <name evidence="1" type="ORF">P278_09600</name>
</gene>
<protein>
    <recommendedName>
        <fullName evidence="3">Grasp-with-spasm system SPASM domain peptide maturase</fullName>
    </recommendedName>
</protein>
<evidence type="ECO:0008006" key="3">
    <source>
        <dbReference type="Google" id="ProtNLM"/>
    </source>
</evidence>
<dbReference type="eggNOG" id="COG0641">
    <property type="taxonomic scope" value="Bacteria"/>
</dbReference>
<accession>W2UQ54</accession>
<dbReference type="EMBL" id="AYXY01000018">
    <property type="protein sequence ID" value="ETN96133.1"/>
    <property type="molecule type" value="Genomic_DNA"/>
</dbReference>
<evidence type="ECO:0000313" key="2">
    <source>
        <dbReference type="Proteomes" id="UP000018850"/>
    </source>
</evidence>
<name>W2UQ54_9FLAO</name>
<dbReference type="NCBIfam" id="TIGR04193">
    <property type="entry name" value="SPASM_w_grasp"/>
    <property type="match status" value="1"/>
</dbReference>
<organism evidence="1 2">
    <name type="scientific">Zhouia amylolytica AD3</name>
    <dbReference type="NCBI Taxonomy" id="1286632"/>
    <lineage>
        <taxon>Bacteria</taxon>
        <taxon>Pseudomonadati</taxon>
        <taxon>Bacteroidota</taxon>
        <taxon>Flavobacteriia</taxon>
        <taxon>Flavobacteriales</taxon>
        <taxon>Flavobacteriaceae</taxon>
        <taxon>Zhouia</taxon>
    </lineage>
</organism>
<dbReference type="Proteomes" id="UP000018850">
    <property type="component" value="Unassembled WGS sequence"/>
</dbReference>
<dbReference type="RefSeq" id="WP_161808339.1">
    <property type="nucleotide sequence ID" value="NZ_AYXY01000018.1"/>
</dbReference>
<sequence length="371" mass="43649">MENKNFLKKISNIKYIKGYNRGIILDFMRNDFVYVPNSLIDFVDQFNNSHIKQKVYEQYESYISFLLQKEFIFFCSKDEIDLLPETSDDWDYPSLISNGFIEITNETTNNVKKEVSYLEGVGCDHFVFYSFEEVDSDIVENIMKLLEGELISSINFFLQYKSSNSKFLVELADKYSNIQNIILFGANENIFLKKGKYRMGYVVKSTSNLDFDYGEIDFSLFNINITHFTESLNHNVYFNRKCTIEKDGTIKNAPNLRESFGNINYVENIDDFRNIIGSKDFQKYWYSCKDQCEICKVCEYRNMCTDNRIPSQKLDGTWFYGSECNYNPYISKWRGEEGFVSVFDLGVLDQNLDFVENTGLIESINHKLWED</sequence>
<reference evidence="2" key="1">
    <citation type="submission" date="2013-11" db="EMBL/GenBank/DDBJ databases">
        <title>Draft genome sequence from a member of Zhouia, isolated tidal flat.</title>
        <authorList>
            <person name="Jin H."/>
            <person name="Jeon C.O."/>
        </authorList>
    </citation>
    <scope>NUCLEOTIDE SEQUENCE [LARGE SCALE GENOMIC DNA]</scope>
    <source>
        <strain evidence="2">AD3</strain>
    </source>
</reference>
<dbReference type="InterPro" id="IPR026497">
    <property type="entry name" value="GRASP-with-SPASM"/>
</dbReference>
<evidence type="ECO:0000313" key="1">
    <source>
        <dbReference type="EMBL" id="ETN96133.1"/>
    </source>
</evidence>
<comment type="caution">
    <text evidence="1">The sequence shown here is derived from an EMBL/GenBank/DDBJ whole genome shotgun (WGS) entry which is preliminary data.</text>
</comment>
<dbReference type="AlphaFoldDB" id="W2UQ54"/>
<reference evidence="1 2" key="2">
    <citation type="journal article" date="2016" name="Genome Announc.">
        <title>Draft Genome Sequence of Zhouia amylolytica AD3, Isolated from Tidal Flat Sediment.</title>
        <authorList>
            <person name="Jia B."/>
            <person name="Jin H.M."/>
            <person name="Lee H.J."/>
            <person name="Jeon C.O."/>
        </authorList>
    </citation>
    <scope>NUCLEOTIDE SEQUENCE [LARGE SCALE GENOMIC DNA]</scope>
    <source>
        <strain evidence="1 2">AD3</strain>
    </source>
</reference>
<keyword evidence="2" id="KW-1185">Reference proteome</keyword>
<proteinExistence type="predicted"/>